<dbReference type="AlphaFoldDB" id="A0AAN5DAK2"/>
<dbReference type="Proteomes" id="UP001328107">
    <property type="component" value="Unassembled WGS sequence"/>
</dbReference>
<gene>
    <name evidence="1" type="ORF">PMAYCL1PPCAC_30168</name>
</gene>
<accession>A0AAN5DAK2</accession>
<dbReference type="EMBL" id="BTRK01000006">
    <property type="protein sequence ID" value="GMR59973.1"/>
    <property type="molecule type" value="Genomic_DNA"/>
</dbReference>
<feature type="non-terminal residue" evidence="1">
    <location>
        <position position="1"/>
    </location>
</feature>
<evidence type="ECO:0000313" key="1">
    <source>
        <dbReference type="EMBL" id="GMR59973.1"/>
    </source>
</evidence>
<proteinExistence type="predicted"/>
<evidence type="ECO:0000313" key="2">
    <source>
        <dbReference type="Proteomes" id="UP001328107"/>
    </source>
</evidence>
<dbReference type="PANTHER" id="PTHR47248:SF8">
    <property type="entry name" value="BPTI_KUNITZ INHIBITOR DOMAIN-CONTAINING PROTEIN-RELATED"/>
    <property type="match status" value="1"/>
</dbReference>
<dbReference type="PANTHER" id="PTHR47248">
    <property type="entry name" value="PROTEIN CBG06772"/>
    <property type="match status" value="1"/>
</dbReference>
<sequence>LLAKSKCRGIVWTMDERMNMCLAKHCCKAVRDDRSTSDFILCQSGKMMDFFTCGGGFEDENVKTCAHKLQPAPPPPTPGAYVESTTTSSPHPLCPEGQFCLWGPFGFGFCCEEKNEEVWRKEYAAGCPSKMRVVNITQKDVVDEVLRGKSCKDAFCPRGSKCVQGRYIAHCCV</sequence>
<comment type="caution">
    <text evidence="1">The sequence shown here is derived from an EMBL/GenBank/DDBJ whole genome shotgun (WGS) entry which is preliminary data.</text>
</comment>
<dbReference type="InterPro" id="IPR052861">
    <property type="entry name" value="BPTI/Kunitz_domain"/>
</dbReference>
<name>A0AAN5DAK2_9BILA</name>
<organism evidence="1 2">
    <name type="scientific">Pristionchus mayeri</name>
    <dbReference type="NCBI Taxonomy" id="1317129"/>
    <lineage>
        <taxon>Eukaryota</taxon>
        <taxon>Metazoa</taxon>
        <taxon>Ecdysozoa</taxon>
        <taxon>Nematoda</taxon>
        <taxon>Chromadorea</taxon>
        <taxon>Rhabditida</taxon>
        <taxon>Rhabditina</taxon>
        <taxon>Diplogasteromorpha</taxon>
        <taxon>Diplogasteroidea</taxon>
        <taxon>Neodiplogasteridae</taxon>
        <taxon>Pristionchus</taxon>
    </lineage>
</organism>
<protein>
    <submittedName>
        <fullName evidence="1">Uncharacterized protein</fullName>
    </submittedName>
</protein>
<reference evidence="2" key="1">
    <citation type="submission" date="2022-10" db="EMBL/GenBank/DDBJ databases">
        <title>Genome assembly of Pristionchus species.</title>
        <authorList>
            <person name="Yoshida K."/>
            <person name="Sommer R.J."/>
        </authorList>
    </citation>
    <scope>NUCLEOTIDE SEQUENCE [LARGE SCALE GENOMIC DNA]</scope>
    <source>
        <strain evidence="2">RS5460</strain>
    </source>
</reference>
<keyword evidence="2" id="KW-1185">Reference proteome</keyword>